<dbReference type="InterPro" id="IPR012556">
    <property type="entry name" value="Entericidin"/>
</dbReference>
<keyword evidence="4" id="KW-0564">Palmitate</keyword>
<keyword evidence="3" id="KW-0472">Membrane</keyword>
<evidence type="ECO:0000256" key="4">
    <source>
        <dbReference type="ARBA" id="ARBA00023139"/>
    </source>
</evidence>
<reference evidence="6" key="1">
    <citation type="journal article" date="2014" name="Front. Microbiol.">
        <title>High frequency of phylogenetically diverse reductive dehalogenase-homologous genes in deep subseafloor sedimentary metagenomes.</title>
        <authorList>
            <person name="Kawai M."/>
            <person name="Futagami T."/>
            <person name="Toyoda A."/>
            <person name="Takaki Y."/>
            <person name="Nishi S."/>
            <person name="Hori S."/>
            <person name="Arai W."/>
            <person name="Tsubouchi T."/>
            <person name="Morono Y."/>
            <person name="Uchiyama I."/>
            <person name="Ito T."/>
            <person name="Fujiyama A."/>
            <person name="Inagaki F."/>
            <person name="Takami H."/>
        </authorList>
    </citation>
    <scope>NUCLEOTIDE SEQUENCE</scope>
    <source>
        <strain evidence="6">Expedition CK06-06</strain>
    </source>
</reference>
<accession>X1Q2Q0</accession>
<dbReference type="EMBL" id="BARV01028784">
    <property type="protein sequence ID" value="GAI37499.1"/>
    <property type="molecule type" value="Genomic_DNA"/>
</dbReference>
<evidence type="ECO:0000256" key="2">
    <source>
        <dbReference type="ARBA" id="ARBA00022729"/>
    </source>
</evidence>
<comment type="caution">
    <text evidence="6">The sequence shown here is derived from an EMBL/GenBank/DDBJ whole genome shotgun (WGS) entry which is preliminary data.</text>
</comment>
<dbReference type="PROSITE" id="PS51257">
    <property type="entry name" value="PROKAR_LIPOPROTEIN"/>
    <property type="match status" value="1"/>
</dbReference>
<dbReference type="GO" id="GO:0016020">
    <property type="term" value="C:membrane"/>
    <property type="evidence" value="ECO:0007669"/>
    <property type="project" value="InterPro"/>
</dbReference>
<proteinExistence type="predicted"/>
<evidence type="ECO:0000256" key="3">
    <source>
        <dbReference type="ARBA" id="ARBA00023136"/>
    </source>
</evidence>
<keyword evidence="1" id="KW-1003">Cell membrane</keyword>
<organism evidence="6">
    <name type="scientific">marine sediment metagenome</name>
    <dbReference type="NCBI Taxonomy" id="412755"/>
    <lineage>
        <taxon>unclassified sequences</taxon>
        <taxon>metagenomes</taxon>
        <taxon>ecological metagenomes</taxon>
    </lineage>
</organism>
<sequence>MAKKILLVMVLLALLISFVGCSTIKGLGQDIQTVGEAGEKVIE</sequence>
<keyword evidence="5" id="KW-0449">Lipoprotein</keyword>
<dbReference type="Pfam" id="PF08085">
    <property type="entry name" value="Entericidin"/>
    <property type="match status" value="1"/>
</dbReference>
<dbReference type="GO" id="GO:0009636">
    <property type="term" value="P:response to toxic substance"/>
    <property type="evidence" value="ECO:0007669"/>
    <property type="project" value="InterPro"/>
</dbReference>
<gene>
    <name evidence="6" type="ORF">S06H3_46007</name>
</gene>
<name>X1Q2Q0_9ZZZZ</name>
<evidence type="ECO:0000256" key="1">
    <source>
        <dbReference type="ARBA" id="ARBA00022475"/>
    </source>
</evidence>
<protein>
    <recommendedName>
        <fullName evidence="7">Entericidin EcnAB</fullName>
    </recommendedName>
</protein>
<keyword evidence="2" id="KW-0732">Signal</keyword>
<evidence type="ECO:0008006" key="7">
    <source>
        <dbReference type="Google" id="ProtNLM"/>
    </source>
</evidence>
<evidence type="ECO:0000313" key="6">
    <source>
        <dbReference type="EMBL" id="GAI37499.1"/>
    </source>
</evidence>
<evidence type="ECO:0000256" key="5">
    <source>
        <dbReference type="ARBA" id="ARBA00023288"/>
    </source>
</evidence>
<dbReference type="AlphaFoldDB" id="X1Q2Q0"/>